<dbReference type="Proteomes" id="UP000014977">
    <property type="component" value="Unassembled WGS sequence"/>
</dbReference>
<dbReference type="InterPro" id="IPR003783">
    <property type="entry name" value="Regulatory_RecX"/>
</dbReference>
<dbReference type="InterPro" id="IPR053926">
    <property type="entry name" value="RecX_HTH_1st"/>
</dbReference>
<dbReference type="PANTHER" id="PTHR33602:SF1">
    <property type="entry name" value="REGULATORY PROTEIN RECX FAMILY PROTEIN"/>
    <property type="match status" value="1"/>
</dbReference>
<evidence type="ECO:0000256" key="1">
    <source>
        <dbReference type="ARBA" id="ARBA00004496"/>
    </source>
</evidence>
<dbReference type="eggNOG" id="COG2137">
    <property type="taxonomic scope" value="Bacteria"/>
</dbReference>
<dbReference type="PANTHER" id="PTHR33602">
    <property type="entry name" value="REGULATORY PROTEIN RECX FAMILY PROTEIN"/>
    <property type="match status" value="1"/>
</dbReference>
<dbReference type="GO" id="GO:0006282">
    <property type="term" value="P:regulation of DNA repair"/>
    <property type="evidence" value="ECO:0007669"/>
    <property type="project" value="UniProtKB-UniRule"/>
</dbReference>
<proteinExistence type="inferred from homology"/>
<dbReference type="InterPro" id="IPR053925">
    <property type="entry name" value="RecX_HTH_3rd"/>
</dbReference>
<dbReference type="GO" id="GO:0005737">
    <property type="term" value="C:cytoplasm"/>
    <property type="evidence" value="ECO:0007669"/>
    <property type="project" value="UniProtKB-SubCell"/>
</dbReference>
<dbReference type="Pfam" id="PF21981">
    <property type="entry name" value="RecX_HTH3"/>
    <property type="match status" value="1"/>
</dbReference>
<feature type="domain" description="RecX third three-helical" evidence="6">
    <location>
        <begin position="107"/>
        <end position="151"/>
    </location>
</feature>
<dbReference type="STRING" id="897.B2D07_19820"/>
<organism evidence="8 9">
    <name type="scientific">Desulfococcus multivorans DSM 2059</name>
    <dbReference type="NCBI Taxonomy" id="1121405"/>
    <lineage>
        <taxon>Bacteria</taxon>
        <taxon>Pseudomonadati</taxon>
        <taxon>Thermodesulfobacteriota</taxon>
        <taxon>Desulfobacteria</taxon>
        <taxon>Desulfobacterales</taxon>
        <taxon>Desulfococcaceae</taxon>
        <taxon>Desulfococcus</taxon>
    </lineage>
</organism>
<keyword evidence="4 5" id="KW-0963">Cytoplasm</keyword>
<dbReference type="EMBL" id="ATHJ01000013">
    <property type="protein sequence ID" value="EPR44855.1"/>
    <property type="molecule type" value="Genomic_DNA"/>
</dbReference>
<evidence type="ECO:0000313" key="9">
    <source>
        <dbReference type="Proteomes" id="UP000014977"/>
    </source>
</evidence>
<sequence>MDNQTDSVAAAVAAAVRFLARRDHSRCEIVRKLRQRRFSPAAIDAAVAECERLNYLNDDRTARCYFEELVRKEFGAERIRYEMKKKGLVGDTVEALLATYAGTPGETAAARNVFEKHMRRLGRETDRDKRKARMWRFLYGRGFSADIIRDLMDRLNNGDDGLPGRKSD</sequence>
<accession>S7U6W9</accession>
<comment type="function">
    <text evidence="5">Modulates RecA activity.</text>
</comment>
<evidence type="ECO:0000256" key="3">
    <source>
        <dbReference type="ARBA" id="ARBA00018111"/>
    </source>
</evidence>
<evidence type="ECO:0000259" key="7">
    <source>
        <dbReference type="Pfam" id="PF21982"/>
    </source>
</evidence>
<dbReference type="Gene3D" id="1.10.10.10">
    <property type="entry name" value="Winged helix-like DNA-binding domain superfamily/Winged helix DNA-binding domain"/>
    <property type="match status" value="3"/>
</dbReference>
<evidence type="ECO:0000256" key="2">
    <source>
        <dbReference type="ARBA" id="ARBA00009695"/>
    </source>
</evidence>
<dbReference type="InterPro" id="IPR036388">
    <property type="entry name" value="WH-like_DNA-bd_sf"/>
</dbReference>
<protein>
    <recommendedName>
        <fullName evidence="3 5">Regulatory protein RecX</fullName>
    </recommendedName>
</protein>
<evidence type="ECO:0000313" key="8">
    <source>
        <dbReference type="EMBL" id="EPR44855.1"/>
    </source>
</evidence>
<feature type="domain" description="RecX first three-helical" evidence="7">
    <location>
        <begin position="11"/>
        <end position="50"/>
    </location>
</feature>
<dbReference type="Pfam" id="PF21982">
    <property type="entry name" value="RecX_HTH1"/>
    <property type="match status" value="1"/>
</dbReference>
<evidence type="ECO:0000259" key="6">
    <source>
        <dbReference type="Pfam" id="PF21981"/>
    </source>
</evidence>
<evidence type="ECO:0000256" key="5">
    <source>
        <dbReference type="HAMAP-Rule" id="MF_01114"/>
    </source>
</evidence>
<dbReference type="HAMAP" id="MF_01114">
    <property type="entry name" value="RecX"/>
    <property type="match status" value="1"/>
</dbReference>
<comment type="caution">
    <text evidence="8">The sequence shown here is derived from an EMBL/GenBank/DDBJ whole genome shotgun (WGS) entry which is preliminary data.</text>
</comment>
<gene>
    <name evidence="5" type="primary">recX</name>
    <name evidence="8" type="ORF">dsmv_3747</name>
</gene>
<name>S7U6W9_DESML</name>
<dbReference type="OrthoDB" id="9813859at2"/>
<reference evidence="8 9" key="1">
    <citation type="journal article" date="2013" name="Genome Announc.">
        <title>Draft genome sequences for three mercury-methylating, sulfate-reducing bacteria.</title>
        <authorList>
            <person name="Brown S.D."/>
            <person name="Hurt R.A.Jr."/>
            <person name="Gilmour C.C."/>
            <person name="Elias D.A."/>
        </authorList>
    </citation>
    <scope>NUCLEOTIDE SEQUENCE [LARGE SCALE GENOMIC DNA]</scope>
    <source>
        <strain evidence="8 9">DSM 2059</strain>
    </source>
</reference>
<keyword evidence="9" id="KW-1185">Reference proteome</keyword>
<comment type="similarity">
    <text evidence="2 5">Belongs to the RecX family.</text>
</comment>
<dbReference type="RefSeq" id="WP_020875354.1">
    <property type="nucleotide sequence ID" value="NZ_ATHJ01000013.1"/>
</dbReference>
<dbReference type="AlphaFoldDB" id="S7U6W9"/>
<evidence type="ECO:0000256" key="4">
    <source>
        <dbReference type="ARBA" id="ARBA00022490"/>
    </source>
</evidence>
<comment type="subcellular location">
    <subcellularLocation>
        <location evidence="1 5">Cytoplasm</location>
    </subcellularLocation>
</comment>